<feature type="compositionally biased region" description="Basic and acidic residues" evidence="3">
    <location>
        <begin position="184"/>
        <end position="205"/>
    </location>
</feature>
<feature type="compositionally biased region" description="Basic and acidic residues" evidence="3">
    <location>
        <begin position="141"/>
        <end position="169"/>
    </location>
</feature>
<accession>Q9LQ22</accession>
<dbReference type="SUPFAM" id="SSF54791">
    <property type="entry name" value="Eukaryotic type KH-domain (KH-domain type I)"/>
    <property type="match status" value="2"/>
</dbReference>
<dbReference type="AlphaFoldDB" id="Q9LQ22"/>
<evidence type="ECO:0000259" key="5">
    <source>
        <dbReference type="SMART" id="SM00322"/>
    </source>
</evidence>
<feature type="transmembrane region" description="Helical" evidence="4">
    <location>
        <begin position="366"/>
        <end position="387"/>
    </location>
</feature>
<evidence type="ECO:0000256" key="4">
    <source>
        <dbReference type="SAM" id="Phobius"/>
    </source>
</evidence>
<keyword evidence="4" id="KW-0812">Transmembrane</keyword>
<dbReference type="InterPro" id="IPR004087">
    <property type="entry name" value="KH_dom"/>
</dbReference>
<proteinExistence type="predicted"/>
<dbReference type="Pfam" id="PF00013">
    <property type="entry name" value="KH_1"/>
    <property type="match status" value="2"/>
</dbReference>
<dbReference type="ExpressionAtlas" id="Q9LQ22">
    <property type="expression patterns" value="baseline and differential"/>
</dbReference>
<keyword evidence="2" id="KW-0694">RNA-binding</keyword>
<organism evidence="6">
    <name type="scientific">Arabidopsis thaliana</name>
    <name type="common">Mouse-ear cress</name>
    <dbReference type="NCBI Taxonomy" id="3702"/>
    <lineage>
        <taxon>Eukaryota</taxon>
        <taxon>Viridiplantae</taxon>
        <taxon>Streptophyta</taxon>
        <taxon>Embryophyta</taxon>
        <taxon>Tracheophyta</taxon>
        <taxon>Spermatophyta</taxon>
        <taxon>Magnoliopsida</taxon>
        <taxon>eudicotyledons</taxon>
        <taxon>Gunneridae</taxon>
        <taxon>Pentapetalae</taxon>
        <taxon>rosids</taxon>
        <taxon>malvids</taxon>
        <taxon>Brassicales</taxon>
        <taxon>Brassicaceae</taxon>
        <taxon>Camelineae</taxon>
        <taxon>Arabidopsis</taxon>
    </lineage>
</organism>
<feature type="compositionally biased region" description="Basic and acidic residues" evidence="3">
    <location>
        <begin position="115"/>
        <end position="126"/>
    </location>
</feature>
<name>Q9LQ22_ARATH</name>
<evidence type="ECO:0000313" key="6">
    <source>
        <dbReference type="EMBL" id="AAF97295.1"/>
    </source>
</evidence>
<evidence type="ECO:0000256" key="2">
    <source>
        <dbReference type="PROSITE-ProRule" id="PRU00117"/>
    </source>
</evidence>
<dbReference type="PIR" id="C86460">
    <property type="entry name" value="C86460"/>
</dbReference>
<protein>
    <submittedName>
        <fullName evidence="6">F14M2.18 protein</fullName>
    </submittedName>
</protein>
<dbReference type="PROSITE" id="PS50084">
    <property type="entry name" value="KH_TYPE_1"/>
    <property type="match status" value="2"/>
</dbReference>
<dbReference type="PANTHER" id="PTHR10288">
    <property type="entry name" value="KH DOMAIN CONTAINING RNA BINDING PROTEIN"/>
    <property type="match status" value="1"/>
</dbReference>
<feature type="domain" description="K Homology" evidence="5">
    <location>
        <begin position="208"/>
        <end position="281"/>
    </location>
</feature>
<dbReference type="EMBL" id="AC010164">
    <property type="protein sequence ID" value="AAF97295.1"/>
    <property type="molecule type" value="Genomic_DNA"/>
</dbReference>
<dbReference type="CDD" id="cd00105">
    <property type="entry name" value="KH-I"/>
    <property type="match status" value="1"/>
</dbReference>
<dbReference type="InterPro" id="IPR036612">
    <property type="entry name" value="KH_dom_type_1_sf"/>
</dbReference>
<dbReference type="GO" id="GO:0003723">
    <property type="term" value="F:RNA binding"/>
    <property type="evidence" value="ECO:0007669"/>
    <property type="project" value="UniProtKB-UniRule"/>
</dbReference>
<reference key="1">
    <citation type="journal article" date="2000" name="Nature">
        <title>Sequence and analysis of chromosome 1 of the plant Arabidopsis thaliana.</title>
        <authorList>
            <person name="Theologis A."/>
            <person name="Ecker J.R."/>
            <person name="Palm C.J."/>
            <person name="Federspiel N.A."/>
            <person name="Kaul S."/>
            <person name="White O."/>
            <person name="Alonso J."/>
            <person name="Altafi H."/>
            <person name="Araujo R."/>
            <person name="Bowman C.L."/>
            <person name="Brooks S.Y."/>
            <person name="Buehler E."/>
            <person name="Chan A."/>
            <person name="Chao Q."/>
            <person name="Chen H."/>
            <person name="Cheuk R.F."/>
            <person name="Chin C.W."/>
            <person name="Chung M.K."/>
            <person name="Conn L."/>
            <person name="Conway A.B."/>
            <person name="Conway A.R."/>
            <person name="Creasy T.H."/>
            <person name="Dewar K."/>
            <person name="Dunn P."/>
            <person name="Etgu P."/>
            <person name="Feldblyum T.V."/>
            <person name="Feng J."/>
            <person name="Fong B."/>
            <person name="Fujii C.Y."/>
            <person name="Gill J.E."/>
            <person name="Goldsmith A.D."/>
            <person name="Haas B."/>
            <person name="Hansen N.F."/>
            <person name="Hughes B."/>
            <person name="Huizar L."/>
            <person name="Hunter J.L."/>
            <person name="Jenkins J."/>
            <person name="Johnson-Hopson C."/>
            <person name="Khan S."/>
            <person name="Khaykin E."/>
            <person name="Kim C.J."/>
            <person name="Koo H.L."/>
            <person name="Kremenetskaia I."/>
            <person name="Kurtz D.B."/>
            <person name="Kwan A."/>
            <person name="Lam B."/>
            <person name="Langin-Hooper S."/>
            <person name="Lee A."/>
            <person name="Lee J.M."/>
            <person name="Lenz C.A."/>
            <person name="Li J.H."/>
            <person name="Li Y."/>
            <person name="Lin X."/>
            <person name="Liu S.X."/>
            <person name="Liu Z.A."/>
            <person name="Luros J.S."/>
            <person name="Maiti R."/>
            <person name="Marziali A."/>
            <person name="Militscher J."/>
            <person name="Miranda M."/>
            <person name="Nguyen M."/>
            <person name="Nierman W.C."/>
            <person name="Osborne B.I."/>
            <person name="Pai G."/>
            <person name="Peterson J."/>
            <person name="Pham P.K."/>
            <person name="Rizzo M."/>
            <person name="Rooney T."/>
            <person name="Rowley D."/>
            <person name="Sakano H."/>
            <person name="Salzberg S.L."/>
            <person name="Schwartz J.R."/>
            <person name="Shinn P."/>
            <person name="Southwick A.M."/>
            <person name="Sun H."/>
            <person name="Tallon L.J."/>
            <person name="Tambunga G."/>
            <person name="Toriumi M.J."/>
            <person name="Town C.D."/>
            <person name="Utterback T."/>
            <person name="Van Aken S."/>
            <person name="Vaysberg M."/>
            <person name="Vysotskaia V.S."/>
            <person name="Walker M."/>
            <person name="Wu D."/>
            <person name="Yu G."/>
            <person name="Fraser C.M."/>
            <person name="Venter J.C."/>
            <person name="Davis R.W."/>
        </authorList>
    </citation>
    <scope>NUCLEOTIDE SEQUENCE [LARGE SCALE GENOMIC DNA]</scope>
    <source>
        <strain>cv. Columbia</strain>
    </source>
</reference>
<reference evidence="6" key="2">
    <citation type="submission" date="2000-08" db="EMBL/GenBank/DDBJ databases">
        <authorList>
            <person name="Federspiel N.A."/>
            <person name="Palm C.J."/>
            <person name="Conway A.B."/>
            <person name="Conn L."/>
            <person name="Hansen N.F."/>
            <person name="Altafi H."/>
            <person name="Araujo R."/>
            <person name="Huizar L."/>
            <person name="Rowley D."/>
            <person name="Buehler E."/>
            <person name="Dunn P."/>
            <person name="Gonzalez A."/>
            <person name="Kremenetskaia I."/>
            <person name="Kim C."/>
            <person name="Lenz C."/>
            <person name="Li J."/>
            <person name="Liu S."/>
            <person name="Luros S."/>
            <person name="Schwartz J."/>
            <person name="Shinn P."/>
            <person name="Toriumi M."/>
            <person name="Vysotskaia V.S."/>
            <person name="Walker M."/>
            <person name="Yu G."/>
            <person name="Ecker J."/>
            <person name="Theologis A."/>
            <person name="Davis R.W."/>
        </authorList>
    </citation>
    <scope>NUCLEOTIDE SEQUENCE</scope>
</reference>
<dbReference type="SMART" id="SM00322">
    <property type="entry name" value="KH"/>
    <property type="match status" value="2"/>
</dbReference>
<keyword evidence="4" id="KW-0472">Membrane</keyword>
<gene>
    <name evidence="6" type="primary">F14M2.18</name>
</gene>
<evidence type="ECO:0000256" key="3">
    <source>
        <dbReference type="SAM" id="MobiDB-lite"/>
    </source>
</evidence>
<keyword evidence="1" id="KW-0677">Repeat</keyword>
<sequence>MAEEEVIAIPVQPSDHKRKLENLESEILEQQHAGSIDNDVSVDDDKNASDYCQPKRPKLDDEAVDGLGIGGTVENSGDVESKEEGTEKPIAQSDENQDGNPLIEKVQETIDAEESDNKMEDNESKEVNISGSQNEGEDDSKETNDVVAQKEVENGSKEVTDCDSQKEDEANAGGESKEVNGSVSHDEIGDESKEVNGGSTHKEVDDTQSTTRRIDVPSSKVGTLIGKGGEMVRYLQVNSGAKIQIRRDAEADPSSALRPVEIIGTVSCIEKAEKLINAVIAEVEAGGVPALAARGVPEQMEIKVPSDKVGVIIGRGGETIKNMQTKSRARIQLIPQNEGDASKERTVRISGDKRQIDIATALIKDVMYQVCLLMFFLKTMSLLLVFATM</sequence>
<dbReference type="Gene3D" id="3.30.1370.10">
    <property type="entry name" value="K Homology domain, type 1"/>
    <property type="match status" value="2"/>
</dbReference>
<evidence type="ECO:0000256" key="1">
    <source>
        <dbReference type="ARBA" id="ARBA00022737"/>
    </source>
</evidence>
<dbReference type="InterPro" id="IPR004088">
    <property type="entry name" value="KH_dom_type_1"/>
</dbReference>
<feature type="region of interest" description="Disordered" evidence="3">
    <location>
        <begin position="1"/>
        <end position="218"/>
    </location>
</feature>
<feature type="domain" description="K Homology" evidence="5">
    <location>
        <begin position="296"/>
        <end position="368"/>
    </location>
</feature>
<keyword evidence="4" id="KW-1133">Transmembrane helix</keyword>